<evidence type="ECO:0000256" key="2">
    <source>
        <dbReference type="ARBA" id="ARBA00010028"/>
    </source>
</evidence>
<comment type="subunit">
    <text evidence="7">May be part of a spliceosome complex.</text>
</comment>
<keyword evidence="6 7" id="KW-0539">Nucleus</keyword>
<evidence type="ECO:0000256" key="4">
    <source>
        <dbReference type="ARBA" id="ARBA00022728"/>
    </source>
</evidence>
<dbReference type="Proteomes" id="UP000235965">
    <property type="component" value="Unassembled WGS sequence"/>
</dbReference>
<evidence type="ECO:0000256" key="5">
    <source>
        <dbReference type="ARBA" id="ARBA00023187"/>
    </source>
</evidence>
<feature type="region of interest" description="Disordered" evidence="8">
    <location>
        <begin position="21"/>
        <end position="52"/>
    </location>
</feature>
<name>A0A2J7RRN4_9NEOP</name>
<keyword evidence="4 7" id="KW-0747">Spliceosome</keyword>
<dbReference type="GO" id="GO:0000398">
    <property type="term" value="P:mRNA splicing, via spliceosome"/>
    <property type="evidence" value="ECO:0007669"/>
    <property type="project" value="UniProtKB-UniRule"/>
</dbReference>
<evidence type="ECO:0000256" key="7">
    <source>
        <dbReference type="RuleBase" id="RU367148"/>
    </source>
</evidence>
<evidence type="ECO:0000313" key="9">
    <source>
        <dbReference type="EMBL" id="PNF43501.1"/>
    </source>
</evidence>
<gene>
    <name evidence="9" type="primary">syf2</name>
    <name evidence="9" type="ORF">B7P43_G09322</name>
</gene>
<dbReference type="InParanoid" id="A0A2J7RRN4"/>
<reference evidence="9 10" key="1">
    <citation type="submission" date="2017-12" db="EMBL/GenBank/DDBJ databases">
        <title>Hemimetabolous genomes reveal molecular basis of termite eusociality.</title>
        <authorList>
            <person name="Harrison M.C."/>
            <person name="Jongepier E."/>
            <person name="Robertson H.M."/>
            <person name="Arning N."/>
            <person name="Bitard-Feildel T."/>
            <person name="Chao H."/>
            <person name="Childers C.P."/>
            <person name="Dinh H."/>
            <person name="Doddapaneni H."/>
            <person name="Dugan S."/>
            <person name="Gowin J."/>
            <person name="Greiner C."/>
            <person name="Han Y."/>
            <person name="Hu H."/>
            <person name="Hughes D.S.T."/>
            <person name="Huylmans A.-K."/>
            <person name="Kemena C."/>
            <person name="Kremer L.P.M."/>
            <person name="Lee S.L."/>
            <person name="Lopez-Ezquerra A."/>
            <person name="Mallet L."/>
            <person name="Monroy-Kuhn J.M."/>
            <person name="Moser A."/>
            <person name="Murali S.C."/>
            <person name="Muzny D.M."/>
            <person name="Otani S."/>
            <person name="Piulachs M.-D."/>
            <person name="Poelchau M."/>
            <person name="Qu J."/>
            <person name="Schaub F."/>
            <person name="Wada-Katsumata A."/>
            <person name="Worley K.C."/>
            <person name="Xie Q."/>
            <person name="Ylla G."/>
            <person name="Poulsen M."/>
            <person name="Gibbs R.A."/>
            <person name="Schal C."/>
            <person name="Richards S."/>
            <person name="Belles X."/>
            <person name="Korb J."/>
            <person name="Bornberg-Bauer E."/>
        </authorList>
    </citation>
    <scope>NUCLEOTIDE SEQUENCE [LARGE SCALE GENOMIC DNA]</scope>
    <source>
        <tissue evidence="9">Whole body</tissue>
    </source>
</reference>
<keyword evidence="5 7" id="KW-0508">mRNA splicing</keyword>
<comment type="function">
    <text evidence="7">Involved in pre-mRNA splicing.</text>
</comment>
<dbReference type="GO" id="GO:0000974">
    <property type="term" value="C:Prp19 complex"/>
    <property type="evidence" value="ECO:0007669"/>
    <property type="project" value="TreeGrafter"/>
</dbReference>
<dbReference type="PANTHER" id="PTHR13264">
    <property type="entry name" value="GCIP-INTERACTING PROTEIN P29"/>
    <property type="match status" value="1"/>
</dbReference>
<comment type="subcellular location">
    <subcellularLocation>
        <location evidence="1 7">Nucleus</location>
    </subcellularLocation>
</comment>
<dbReference type="GO" id="GO:0071014">
    <property type="term" value="C:post-mRNA release spliceosomal complex"/>
    <property type="evidence" value="ECO:0007669"/>
    <property type="project" value="TreeGrafter"/>
</dbReference>
<accession>A0A2J7RRN4</accession>
<proteinExistence type="inferred from homology"/>
<keyword evidence="3 7" id="KW-0507">mRNA processing</keyword>
<keyword evidence="10" id="KW-1185">Reference proteome</keyword>
<evidence type="ECO:0000256" key="6">
    <source>
        <dbReference type="ARBA" id="ARBA00023242"/>
    </source>
</evidence>
<dbReference type="PANTHER" id="PTHR13264:SF5">
    <property type="entry name" value="PRE-MRNA-SPLICING FACTOR SYF2"/>
    <property type="match status" value="1"/>
</dbReference>
<comment type="similarity">
    <text evidence="2 7">Belongs to the SYF2 family.</text>
</comment>
<sequence length="228" mass="27529">MEAPELGESSFKQKQAEYMKRLRDLHTKRNEARQMNHKEVMEEDKRKKLPSNWEARKRQAEWILNNEEKRREAEKKGEDYDRVKLLHIDAIEAERIDRKKKKKNPDPGFADYEQATARQYNRLVNSMKPDMEQYKYQKEKMGEAFYGGQNVILHGLHKDTKEGIDHMVQDLEKQIAKREKYSRRRMHNDDADIDYINERNMKFNKKLERFYGEYTTEIKQNLERGTAV</sequence>
<dbReference type="AlphaFoldDB" id="A0A2J7RRN4"/>
<dbReference type="FunCoup" id="A0A2J7RRN4">
    <property type="interactions" value="1006"/>
</dbReference>
<comment type="caution">
    <text evidence="9">The sequence shown here is derived from an EMBL/GenBank/DDBJ whole genome shotgun (WGS) entry which is preliminary data.</text>
</comment>
<dbReference type="OrthoDB" id="199717at2759"/>
<evidence type="ECO:0000313" key="10">
    <source>
        <dbReference type="Proteomes" id="UP000235965"/>
    </source>
</evidence>
<evidence type="ECO:0000256" key="1">
    <source>
        <dbReference type="ARBA" id="ARBA00004123"/>
    </source>
</evidence>
<dbReference type="Pfam" id="PF08231">
    <property type="entry name" value="SYF2"/>
    <property type="match status" value="1"/>
</dbReference>
<dbReference type="EMBL" id="NEVH01000599">
    <property type="protein sequence ID" value="PNF43501.1"/>
    <property type="molecule type" value="Genomic_DNA"/>
</dbReference>
<dbReference type="STRING" id="105785.A0A2J7RRN4"/>
<evidence type="ECO:0000256" key="3">
    <source>
        <dbReference type="ARBA" id="ARBA00022664"/>
    </source>
</evidence>
<dbReference type="GO" id="GO:0071013">
    <property type="term" value="C:catalytic step 2 spliceosome"/>
    <property type="evidence" value="ECO:0007669"/>
    <property type="project" value="TreeGrafter"/>
</dbReference>
<dbReference type="InterPro" id="IPR013260">
    <property type="entry name" value="mRNA_splic_SYF2"/>
</dbReference>
<protein>
    <recommendedName>
        <fullName evidence="7">Pre-mRNA-splicing factor SYF2</fullName>
    </recommendedName>
</protein>
<feature type="compositionally biased region" description="Basic and acidic residues" evidence="8">
    <location>
        <begin position="21"/>
        <end position="46"/>
    </location>
</feature>
<evidence type="ECO:0000256" key="8">
    <source>
        <dbReference type="SAM" id="MobiDB-lite"/>
    </source>
</evidence>
<organism evidence="9 10">
    <name type="scientific">Cryptotermes secundus</name>
    <dbReference type="NCBI Taxonomy" id="105785"/>
    <lineage>
        <taxon>Eukaryota</taxon>
        <taxon>Metazoa</taxon>
        <taxon>Ecdysozoa</taxon>
        <taxon>Arthropoda</taxon>
        <taxon>Hexapoda</taxon>
        <taxon>Insecta</taxon>
        <taxon>Pterygota</taxon>
        <taxon>Neoptera</taxon>
        <taxon>Polyneoptera</taxon>
        <taxon>Dictyoptera</taxon>
        <taxon>Blattodea</taxon>
        <taxon>Blattoidea</taxon>
        <taxon>Termitoidae</taxon>
        <taxon>Kalotermitidae</taxon>
        <taxon>Cryptotermitinae</taxon>
        <taxon>Cryptotermes</taxon>
    </lineage>
</organism>